<dbReference type="PROSITE" id="PS51078">
    <property type="entry name" value="ICLR_ED"/>
    <property type="match status" value="1"/>
</dbReference>
<evidence type="ECO:0000256" key="2">
    <source>
        <dbReference type="ARBA" id="ARBA00023125"/>
    </source>
</evidence>
<dbReference type="SMART" id="SM00346">
    <property type="entry name" value="HTH_ICLR"/>
    <property type="match status" value="1"/>
</dbReference>
<dbReference type="InterPro" id="IPR036388">
    <property type="entry name" value="WH-like_DNA-bd_sf"/>
</dbReference>
<feature type="domain" description="HTH iclR-type" evidence="4">
    <location>
        <begin position="11"/>
        <end position="70"/>
    </location>
</feature>
<keyword evidence="2" id="KW-0238">DNA-binding</keyword>
<accession>A0ABD5M9D0</accession>
<keyword evidence="1" id="KW-0805">Transcription regulation</keyword>
<name>A0ABD5M9D0_9EURY</name>
<evidence type="ECO:0000259" key="5">
    <source>
        <dbReference type="PROSITE" id="PS51078"/>
    </source>
</evidence>
<organism evidence="6 7">
    <name type="scientific">Halorubrum miltondacostae</name>
    <dbReference type="NCBI Taxonomy" id="3076378"/>
    <lineage>
        <taxon>Archaea</taxon>
        <taxon>Methanobacteriati</taxon>
        <taxon>Methanobacteriota</taxon>
        <taxon>Stenosarchaea group</taxon>
        <taxon>Halobacteria</taxon>
        <taxon>Halobacteriales</taxon>
        <taxon>Haloferacaceae</taxon>
        <taxon>Halorubrum</taxon>
    </lineage>
</organism>
<dbReference type="SUPFAM" id="SSF55781">
    <property type="entry name" value="GAF domain-like"/>
    <property type="match status" value="1"/>
</dbReference>
<sequence length="256" mass="28582">MAQPTKAKNPVGATKKTLIILEELMRRDGARITELTDALDMSKGTVHNHLSTLQEHEYVVNEDSRYRLGLRFLEMGEYTRQQTKLLEVAKSEIDELAEETGEIANLMIEEHGRGIYVYISKGEKAVNLDTHVGTRQYLHTSAVGKSILSKMDDEQLEQIIERHGLPAETPNTVTSEEQLYGELDEIRERGVAFDGEERAEGIRCVAAPITDTEENLLGAVSVSGPSTRLKGDHLRQKIPEKVQHVATVIGINAFYS</sequence>
<dbReference type="InterPro" id="IPR050707">
    <property type="entry name" value="HTH_MetabolicPath_Reg"/>
</dbReference>
<dbReference type="GO" id="GO:0003677">
    <property type="term" value="F:DNA binding"/>
    <property type="evidence" value="ECO:0007669"/>
    <property type="project" value="UniProtKB-KW"/>
</dbReference>
<dbReference type="Gene3D" id="3.30.450.40">
    <property type="match status" value="1"/>
</dbReference>
<dbReference type="EMBL" id="JBEDNY010000006">
    <property type="protein sequence ID" value="MEZ3165174.1"/>
    <property type="molecule type" value="Genomic_DNA"/>
</dbReference>
<gene>
    <name evidence="6" type="ORF">ABNG04_15100</name>
</gene>
<evidence type="ECO:0000256" key="3">
    <source>
        <dbReference type="ARBA" id="ARBA00023163"/>
    </source>
</evidence>
<keyword evidence="3" id="KW-0804">Transcription</keyword>
<dbReference type="InterPro" id="IPR014757">
    <property type="entry name" value="Tscrpt_reg_IclR_C"/>
</dbReference>
<dbReference type="InterPro" id="IPR005471">
    <property type="entry name" value="Tscrpt_reg_IclR_N"/>
</dbReference>
<dbReference type="AlphaFoldDB" id="A0ABD5M9D0"/>
<dbReference type="InterPro" id="IPR029016">
    <property type="entry name" value="GAF-like_dom_sf"/>
</dbReference>
<reference evidence="6 7" key="1">
    <citation type="submission" date="2024-06" db="EMBL/GenBank/DDBJ databases">
        <title>Halorubrum miltondacostae sp. nov., a potential PHA producer isolated from an inland solar saltern in Rio Maior, Portugal.</title>
        <authorList>
            <person name="Albuquerque L."/>
            <person name="Viver T."/>
            <person name="Barroso C."/>
            <person name="Claudino R."/>
            <person name="Galvan M."/>
            <person name="Simoes G."/>
            <person name="Lobo Da Cunha A."/>
            <person name="Egas C."/>
        </authorList>
    </citation>
    <scope>NUCLEOTIDE SEQUENCE [LARGE SCALE GENOMIC DNA]</scope>
    <source>
        <strain evidence="6 7">RMP-11</strain>
    </source>
</reference>
<dbReference type="PANTHER" id="PTHR30136">
    <property type="entry name" value="HELIX-TURN-HELIX TRANSCRIPTIONAL REGULATOR, ICLR FAMILY"/>
    <property type="match status" value="1"/>
</dbReference>
<feature type="domain" description="IclR-ED" evidence="5">
    <location>
        <begin position="71"/>
        <end position="255"/>
    </location>
</feature>
<dbReference type="GO" id="GO:0006355">
    <property type="term" value="P:regulation of DNA-templated transcription"/>
    <property type="evidence" value="ECO:0007669"/>
    <property type="project" value="UniProtKB-ARBA"/>
</dbReference>
<dbReference type="Pfam" id="PF09339">
    <property type="entry name" value="HTH_IclR"/>
    <property type="match status" value="1"/>
</dbReference>
<comment type="caution">
    <text evidence="6">The sequence shown here is derived from an EMBL/GenBank/DDBJ whole genome shotgun (WGS) entry which is preliminary data.</text>
</comment>
<evidence type="ECO:0000313" key="6">
    <source>
        <dbReference type="EMBL" id="MEZ3165174.1"/>
    </source>
</evidence>
<evidence type="ECO:0000313" key="7">
    <source>
        <dbReference type="Proteomes" id="UP001567572"/>
    </source>
</evidence>
<protein>
    <submittedName>
        <fullName evidence="6">IclR family transcriptional regulator</fullName>
    </submittedName>
</protein>
<dbReference type="RefSeq" id="WP_371163216.1">
    <property type="nucleotide sequence ID" value="NZ_JBEDNX010000003.1"/>
</dbReference>
<dbReference type="SUPFAM" id="SSF46785">
    <property type="entry name" value="Winged helix' DNA-binding domain"/>
    <property type="match status" value="1"/>
</dbReference>
<keyword evidence="7" id="KW-1185">Reference proteome</keyword>
<dbReference type="CDD" id="cd00090">
    <property type="entry name" value="HTH_ARSR"/>
    <property type="match status" value="1"/>
</dbReference>
<dbReference type="Pfam" id="PF01614">
    <property type="entry name" value="IclR_C"/>
    <property type="match status" value="1"/>
</dbReference>
<dbReference type="Gene3D" id="1.10.10.10">
    <property type="entry name" value="Winged helix-like DNA-binding domain superfamily/Winged helix DNA-binding domain"/>
    <property type="match status" value="1"/>
</dbReference>
<evidence type="ECO:0000259" key="4">
    <source>
        <dbReference type="PROSITE" id="PS51077"/>
    </source>
</evidence>
<dbReference type="PANTHER" id="PTHR30136:SF35">
    <property type="entry name" value="HTH-TYPE TRANSCRIPTIONAL REGULATOR RV1719"/>
    <property type="match status" value="1"/>
</dbReference>
<dbReference type="InterPro" id="IPR011991">
    <property type="entry name" value="ArsR-like_HTH"/>
</dbReference>
<proteinExistence type="predicted"/>
<dbReference type="InterPro" id="IPR036390">
    <property type="entry name" value="WH_DNA-bd_sf"/>
</dbReference>
<dbReference type="Proteomes" id="UP001567572">
    <property type="component" value="Unassembled WGS sequence"/>
</dbReference>
<dbReference type="PROSITE" id="PS51077">
    <property type="entry name" value="HTH_ICLR"/>
    <property type="match status" value="1"/>
</dbReference>
<evidence type="ECO:0000256" key="1">
    <source>
        <dbReference type="ARBA" id="ARBA00023015"/>
    </source>
</evidence>